<dbReference type="EMBL" id="QZKU01000128">
    <property type="protein sequence ID" value="RJP16025.1"/>
    <property type="molecule type" value="Genomic_DNA"/>
</dbReference>
<dbReference type="Gene3D" id="2.60.40.10">
    <property type="entry name" value="Immunoglobulins"/>
    <property type="match status" value="1"/>
</dbReference>
<dbReference type="Proteomes" id="UP000265882">
    <property type="component" value="Unassembled WGS sequence"/>
</dbReference>
<reference evidence="1 2" key="1">
    <citation type="journal article" date="2017" name="ISME J.">
        <title>Energy and carbon metabolisms in a deep terrestrial subsurface fluid microbial community.</title>
        <authorList>
            <person name="Momper L."/>
            <person name="Jungbluth S.P."/>
            <person name="Lee M.D."/>
            <person name="Amend J.P."/>
        </authorList>
    </citation>
    <scope>NUCLEOTIDE SEQUENCE [LARGE SCALE GENOMIC DNA]</scope>
    <source>
        <strain evidence="1">SURF_5</strain>
    </source>
</reference>
<dbReference type="InterPro" id="IPR013783">
    <property type="entry name" value="Ig-like_fold"/>
</dbReference>
<organism evidence="1 2">
    <name type="scientific">Abyssobacteria bacterium (strain SURF_5)</name>
    <dbReference type="NCBI Taxonomy" id="2093360"/>
    <lineage>
        <taxon>Bacteria</taxon>
        <taxon>Pseudomonadati</taxon>
        <taxon>Candidatus Hydrogenedentota</taxon>
        <taxon>Candidatus Abyssobacteria</taxon>
    </lineage>
</organism>
<protein>
    <submittedName>
        <fullName evidence="1">Right-handed parallel beta-helix repeat-containing protein</fullName>
    </submittedName>
</protein>
<proteinExistence type="predicted"/>
<evidence type="ECO:0000313" key="1">
    <source>
        <dbReference type="EMBL" id="RJP16025.1"/>
    </source>
</evidence>
<dbReference type="SUPFAM" id="SSF51126">
    <property type="entry name" value="Pectin lyase-like"/>
    <property type="match status" value="1"/>
</dbReference>
<comment type="caution">
    <text evidence="1">The sequence shown here is derived from an EMBL/GenBank/DDBJ whole genome shotgun (WGS) entry which is preliminary data.</text>
</comment>
<dbReference type="InterPro" id="IPR006626">
    <property type="entry name" value="PbH1"/>
</dbReference>
<dbReference type="PANTHER" id="PTHR11319:SF35">
    <property type="entry name" value="OUTER MEMBRANE PROTEIN PMPC-RELATED"/>
    <property type="match status" value="1"/>
</dbReference>
<dbReference type="PANTHER" id="PTHR11319">
    <property type="entry name" value="G PROTEIN-COUPLED RECEPTOR-RELATED"/>
    <property type="match status" value="1"/>
</dbReference>
<dbReference type="AlphaFoldDB" id="A0A3A4NBI7"/>
<gene>
    <name evidence="1" type="ORF">C4520_18575</name>
</gene>
<dbReference type="InterPro" id="IPR012334">
    <property type="entry name" value="Pectin_lyas_fold"/>
</dbReference>
<name>A0A3A4NBI7_ABYX5</name>
<sequence length="537" mass="56770">MRWDSRRKVFLIVLVFIFVFGPRRGLAAEPGAVAIASAPASAVYVPDDFPTIQAALNAVTDIYVIVRDGIYTGAENKNLDFQGKPIKLVSENGAANCIIDCQGDGRGFYFHSGEGADSAVSGFTIRNGMDGETSEGGGIFCERGASPTITNCTITACAANFGGAISCRDSSPIISACTLTANEAMYGGGIYSTNSSPLISGCTIETNSAEEGGGVFLIRGAPIIAETILRNNLADNGGGIVTDVDCTPTFWNCLIENNAALWWGGGFFCSSSFVNISNCTVRNNTAGWGGGGFHSYQSHNNVTNSIFWGNSALLGNEIALQSYDSTAFESSDVEGGKAAAYVEPEASLYWLESNISADPMFSQGPLGSSYLSQTDAGQASDSPCVDAGNDEALLLGLQMLTTRSDQLDATGVGDAGIVDMGYHYPIVEVTGLQEISLISPADGAALSAPPLFVWTPDGGTRDAFAIEVSTSAAFTSYYSTYENLSQILTETQWAMPSFLWSKVPAGVPLYWRVRGIDLDSAERPIVTSNEIWSFQKN</sequence>
<evidence type="ECO:0000313" key="2">
    <source>
        <dbReference type="Proteomes" id="UP000265882"/>
    </source>
</evidence>
<accession>A0A3A4NBI7</accession>
<dbReference type="Gene3D" id="2.160.20.10">
    <property type="entry name" value="Single-stranded right-handed beta-helix, Pectin lyase-like"/>
    <property type="match status" value="1"/>
</dbReference>
<dbReference type="SMART" id="SM00710">
    <property type="entry name" value="PbH1"/>
    <property type="match status" value="5"/>
</dbReference>
<dbReference type="InterPro" id="IPR011050">
    <property type="entry name" value="Pectin_lyase_fold/virulence"/>
</dbReference>